<feature type="non-terminal residue" evidence="2">
    <location>
        <position position="134"/>
    </location>
</feature>
<dbReference type="InterPro" id="IPR035976">
    <property type="entry name" value="Sushi/SCR/CCP_sf"/>
</dbReference>
<organism evidence="2 3">
    <name type="scientific">Pocillopora damicornis</name>
    <name type="common">Cauliflower coral</name>
    <name type="synonym">Millepora damicornis</name>
    <dbReference type="NCBI Taxonomy" id="46731"/>
    <lineage>
        <taxon>Eukaryota</taxon>
        <taxon>Metazoa</taxon>
        <taxon>Cnidaria</taxon>
        <taxon>Anthozoa</taxon>
        <taxon>Hexacorallia</taxon>
        <taxon>Scleractinia</taxon>
        <taxon>Astrocoeniina</taxon>
        <taxon>Pocilloporidae</taxon>
        <taxon>Pocillopora</taxon>
    </lineage>
</organism>
<protein>
    <submittedName>
        <fullName evidence="2">Uncharacterized protein</fullName>
    </submittedName>
</protein>
<dbReference type="InterPro" id="IPR000436">
    <property type="entry name" value="Sushi_SCR_CCP_dom"/>
</dbReference>
<dbReference type="CDD" id="cd00033">
    <property type="entry name" value="CCP"/>
    <property type="match status" value="1"/>
</dbReference>
<evidence type="ECO:0000313" key="3">
    <source>
        <dbReference type="Proteomes" id="UP000275408"/>
    </source>
</evidence>
<proteinExistence type="predicted"/>
<comment type="caution">
    <text evidence="2">The sequence shown here is derived from an EMBL/GenBank/DDBJ whole genome shotgun (WGS) entry which is preliminary data.</text>
</comment>
<dbReference type="SUPFAM" id="SSF57535">
    <property type="entry name" value="Complement control module/SCR domain"/>
    <property type="match status" value="1"/>
</dbReference>
<name>A0A3M6U5R1_POCDA</name>
<dbReference type="Gene3D" id="2.10.70.10">
    <property type="entry name" value="Complement Module, domain 1"/>
    <property type="match status" value="1"/>
</dbReference>
<reference evidence="2 3" key="1">
    <citation type="journal article" date="2018" name="Sci. Rep.">
        <title>Comparative analysis of the Pocillopora damicornis genome highlights role of immune system in coral evolution.</title>
        <authorList>
            <person name="Cunning R."/>
            <person name="Bay R.A."/>
            <person name="Gillette P."/>
            <person name="Baker A.C."/>
            <person name="Traylor-Knowles N."/>
        </authorList>
    </citation>
    <scope>NUCLEOTIDE SEQUENCE [LARGE SCALE GENOMIC DNA]</scope>
    <source>
        <strain evidence="2">RSMAS</strain>
        <tissue evidence="2">Whole animal</tissue>
    </source>
</reference>
<dbReference type="Proteomes" id="UP000275408">
    <property type="component" value="Unassembled WGS sequence"/>
</dbReference>
<dbReference type="OrthoDB" id="4473401at2759"/>
<keyword evidence="3" id="KW-1185">Reference proteome</keyword>
<keyword evidence="1" id="KW-1015">Disulfide bond</keyword>
<evidence type="ECO:0000256" key="1">
    <source>
        <dbReference type="ARBA" id="ARBA00023157"/>
    </source>
</evidence>
<dbReference type="AlphaFoldDB" id="A0A3M6U5R1"/>
<gene>
    <name evidence="2" type="ORF">pdam_00026013</name>
</gene>
<accession>A0A3M6U5R1</accession>
<feature type="non-terminal residue" evidence="2">
    <location>
        <position position="1"/>
    </location>
</feature>
<dbReference type="EMBL" id="RCHS01002208">
    <property type="protein sequence ID" value="RMX49015.1"/>
    <property type="molecule type" value="Genomic_DNA"/>
</dbReference>
<sequence length="134" mass="14976">CAGVNTPVFVRNGQRFIHGIIQQKSKNIVTVLIDSSKEQRDVAIFGPGTQHYIIVEDKLPSPKNIFLGTRVIAMQRGTYIFAKVDAINDPGKPNKGFRTDNLEEFIVRTEVEFGCEINTRLIGSSKRTCQPNGR</sequence>
<evidence type="ECO:0000313" key="2">
    <source>
        <dbReference type="EMBL" id="RMX49015.1"/>
    </source>
</evidence>